<keyword evidence="1" id="KW-0812">Transmembrane</keyword>
<name>A0A5K7SAE2_9BACT</name>
<gene>
    <name evidence="2" type="ORF">AQPE_2601</name>
</gene>
<sequence>MKNSVFRKILKYLGLGFAGIFALIGLGLTVGFFAVKFHLTDDPGVVDLNDRYFQEIKDKYGRGTDGDNSKTDLSEAKFLHNLAVLSKYYPTNAYYIQNAYFESHDLKQSQRMLEAVDMYMQQDEKYKKEVNEFVESGDAKKEKIKAQSVFEWMNIPEWQDFKLAVAKDKPLIDSVAEVTGVEPRLIVSVLVGEQIRLFNSSREAYKKWIGPLKILSVETTFSLGVTGIKVPTAQTIEKNLKDSTSIFYLGKRYENLLDFHTQNIAQERFSRLTSYKNHYYSYLYAALNVKQINAQWEKSGFPISERPEILATLYNIGYEVSVPKENPVVGGSGINIKGKKYSFGAVAYEFYYSGELFDLFPFKNSRFNFTDV</sequence>
<dbReference type="EMBL" id="AP018694">
    <property type="protein sequence ID" value="BBE18439.1"/>
    <property type="molecule type" value="Genomic_DNA"/>
</dbReference>
<dbReference type="RefSeq" id="WP_318346777.1">
    <property type="nucleotide sequence ID" value="NZ_AP018694.1"/>
</dbReference>
<organism evidence="2 3">
    <name type="scientific">Aquipluma nitroreducens</name>
    <dbReference type="NCBI Taxonomy" id="2010828"/>
    <lineage>
        <taxon>Bacteria</taxon>
        <taxon>Pseudomonadati</taxon>
        <taxon>Bacteroidota</taxon>
        <taxon>Bacteroidia</taxon>
        <taxon>Marinilabiliales</taxon>
        <taxon>Prolixibacteraceae</taxon>
        <taxon>Aquipluma</taxon>
    </lineage>
</organism>
<keyword evidence="3" id="KW-1185">Reference proteome</keyword>
<evidence type="ECO:0000256" key="1">
    <source>
        <dbReference type="SAM" id="Phobius"/>
    </source>
</evidence>
<evidence type="ECO:0000313" key="3">
    <source>
        <dbReference type="Proteomes" id="UP001193389"/>
    </source>
</evidence>
<dbReference type="KEGG" id="anf:AQPE_2601"/>
<protein>
    <submittedName>
        <fullName evidence="2">Uncharacterized protein</fullName>
    </submittedName>
</protein>
<keyword evidence="1" id="KW-1133">Transmembrane helix</keyword>
<feature type="transmembrane region" description="Helical" evidence="1">
    <location>
        <begin position="12"/>
        <end position="35"/>
    </location>
</feature>
<keyword evidence="1" id="KW-0472">Membrane</keyword>
<accession>A0A5K7SAE2</accession>
<proteinExistence type="predicted"/>
<dbReference type="AlphaFoldDB" id="A0A5K7SAE2"/>
<dbReference type="Proteomes" id="UP001193389">
    <property type="component" value="Chromosome"/>
</dbReference>
<reference evidence="2" key="1">
    <citation type="journal article" date="2020" name="Int. J. Syst. Evol. Microbiol.">
        <title>Aquipluma nitroreducens gen. nov. sp. nov., a novel facultatively anaerobic bacterium isolated from a freshwater lake.</title>
        <authorList>
            <person name="Watanabe M."/>
            <person name="Kojima H."/>
            <person name="Fukui M."/>
        </authorList>
    </citation>
    <scope>NUCLEOTIDE SEQUENCE</scope>
    <source>
        <strain evidence="2">MeG22</strain>
    </source>
</reference>
<evidence type="ECO:0000313" key="2">
    <source>
        <dbReference type="EMBL" id="BBE18439.1"/>
    </source>
</evidence>